<sequence>MEIIDRPLSEIIKEQNIAQSLRRNRRGGKGNQQQRPRGGARGAVTGGNRGVSRPRRGLGRDRFREVDRRRLLSRRPDGPFRRFRPSYGRVLERRRNAVDYGDVRSRRSVKSTDYLRERRLSGSERNERLRYQRRREELSRVRSRFSRD</sequence>
<dbReference type="EMBL" id="CZPT02000681">
    <property type="protein sequence ID" value="SCU67086.1"/>
    <property type="molecule type" value="Genomic_DNA"/>
</dbReference>
<comment type="caution">
    <text evidence="2">The sequence shown here is derived from an EMBL/GenBank/DDBJ whole genome shotgun (WGS) entry which is preliminary data.</text>
</comment>
<protein>
    <submittedName>
        <fullName evidence="2">Uncharacterized protein</fullName>
    </submittedName>
</protein>
<accession>A0A1G4I5N6</accession>
<dbReference type="AlphaFoldDB" id="A0A1G4I5N6"/>
<proteinExistence type="predicted"/>
<gene>
    <name evidence="2" type="ORF">TEOVI_000467300</name>
</gene>
<keyword evidence="3" id="KW-1185">Reference proteome</keyword>
<evidence type="ECO:0000313" key="3">
    <source>
        <dbReference type="Proteomes" id="UP000195570"/>
    </source>
</evidence>
<evidence type="ECO:0000313" key="2">
    <source>
        <dbReference type="EMBL" id="SCU67086.1"/>
    </source>
</evidence>
<dbReference type="Proteomes" id="UP000195570">
    <property type="component" value="Unassembled WGS sequence"/>
</dbReference>
<dbReference type="RefSeq" id="XP_067078448.1">
    <property type="nucleotide sequence ID" value="XM_067222347.1"/>
</dbReference>
<evidence type="ECO:0000256" key="1">
    <source>
        <dbReference type="SAM" id="MobiDB-lite"/>
    </source>
</evidence>
<dbReference type="VEuPathDB" id="TriTrypDB:TEOVI_000467300"/>
<reference evidence="2" key="1">
    <citation type="submission" date="2016-09" db="EMBL/GenBank/DDBJ databases">
        <authorList>
            <person name="Hebert L."/>
            <person name="Moumen B."/>
        </authorList>
    </citation>
    <scope>NUCLEOTIDE SEQUENCE [LARGE SCALE GENOMIC DNA]</scope>
    <source>
        <strain evidence="2">OVI</strain>
    </source>
</reference>
<feature type="region of interest" description="Disordered" evidence="1">
    <location>
        <begin position="15"/>
        <end position="65"/>
    </location>
</feature>
<dbReference type="GeneID" id="92378613"/>
<name>A0A1G4I5N6_TRYEQ</name>
<organism evidence="2 3">
    <name type="scientific">Trypanosoma equiperdum</name>
    <dbReference type="NCBI Taxonomy" id="5694"/>
    <lineage>
        <taxon>Eukaryota</taxon>
        <taxon>Discoba</taxon>
        <taxon>Euglenozoa</taxon>
        <taxon>Kinetoplastea</taxon>
        <taxon>Metakinetoplastina</taxon>
        <taxon>Trypanosomatida</taxon>
        <taxon>Trypanosomatidae</taxon>
        <taxon>Trypanosoma</taxon>
    </lineage>
</organism>
<feature type="compositionally biased region" description="Gly residues" evidence="1">
    <location>
        <begin position="39"/>
        <end position="49"/>
    </location>
</feature>